<reference evidence="2" key="1">
    <citation type="submission" date="2022-07" db="EMBL/GenBank/DDBJ databases">
        <title>The genome of Lyophyllum shimeji provides insight into the initial evolution of ectomycorrhizal fungal genome.</title>
        <authorList>
            <person name="Kobayashi Y."/>
            <person name="Shibata T."/>
            <person name="Hirakawa H."/>
            <person name="Shigenobu S."/>
            <person name="Nishiyama T."/>
            <person name="Yamada A."/>
            <person name="Hasebe M."/>
            <person name="Kawaguchi M."/>
        </authorList>
    </citation>
    <scope>NUCLEOTIDE SEQUENCE</scope>
    <source>
        <strain evidence="2">AT787</strain>
    </source>
</reference>
<accession>A0A9P3PYI1</accession>
<feature type="region of interest" description="Disordered" evidence="1">
    <location>
        <begin position="38"/>
        <end position="76"/>
    </location>
</feature>
<keyword evidence="3" id="KW-1185">Reference proteome</keyword>
<dbReference type="EMBL" id="BRPK01000022">
    <property type="protein sequence ID" value="GLB45412.1"/>
    <property type="molecule type" value="Genomic_DNA"/>
</dbReference>
<gene>
    <name evidence="2" type="ORF">LshimejAT787_2200750</name>
</gene>
<evidence type="ECO:0000313" key="2">
    <source>
        <dbReference type="EMBL" id="GLB45412.1"/>
    </source>
</evidence>
<dbReference type="Proteomes" id="UP001063166">
    <property type="component" value="Unassembled WGS sequence"/>
</dbReference>
<evidence type="ECO:0000313" key="3">
    <source>
        <dbReference type="Proteomes" id="UP001063166"/>
    </source>
</evidence>
<evidence type="ECO:0000256" key="1">
    <source>
        <dbReference type="SAM" id="MobiDB-lite"/>
    </source>
</evidence>
<sequence length="90" mass="9414">MLGLATMLGEAGSDVGEVTLLRAGTSSSMDEGMEWEAGGWEAGMEGGAGDDGEAWTDEQNQDHRGGQQRHIISHRSVGRAAVANEIAVED</sequence>
<comment type="caution">
    <text evidence="2">The sequence shown here is derived from an EMBL/GenBank/DDBJ whole genome shotgun (WGS) entry which is preliminary data.</text>
</comment>
<protein>
    <submittedName>
        <fullName evidence="2">Uncharacterized protein</fullName>
    </submittedName>
</protein>
<organism evidence="2 3">
    <name type="scientific">Lyophyllum shimeji</name>
    <name type="common">Hon-shimeji</name>
    <name type="synonym">Tricholoma shimeji</name>
    <dbReference type="NCBI Taxonomy" id="47721"/>
    <lineage>
        <taxon>Eukaryota</taxon>
        <taxon>Fungi</taxon>
        <taxon>Dikarya</taxon>
        <taxon>Basidiomycota</taxon>
        <taxon>Agaricomycotina</taxon>
        <taxon>Agaricomycetes</taxon>
        <taxon>Agaricomycetidae</taxon>
        <taxon>Agaricales</taxon>
        <taxon>Tricholomatineae</taxon>
        <taxon>Lyophyllaceae</taxon>
        <taxon>Lyophyllum</taxon>
    </lineage>
</organism>
<proteinExistence type="predicted"/>
<dbReference type="AlphaFoldDB" id="A0A9P3PYI1"/>
<name>A0A9P3PYI1_LYOSH</name>